<dbReference type="InterPro" id="IPR022603">
    <property type="entry name" value="DUF3152"/>
</dbReference>
<organism evidence="3 4">
    <name type="scientific">Actinoalloteichus caeruleus DSM 43889</name>
    <dbReference type="NCBI Taxonomy" id="1120930"/>
    <lineage>
        <taxon>Bacteria</taxon>
        <taxon>Bacillati</taxon>
        <taxon>Actinomycetota</taxon>
        <taxon>Actinomycetes</taxon>
        <taxon>Pseudonocardiales</taxon>
        <taxon>Pseudonocardiaceae</taxon>
        <taxon>Actinoalloteichus</taxon>
        <taxon>Actinoalloteichus cyanogriseus</taxon>
    </lineage>
</organism>
<feature type="region of interest" description="Disordered" evidence="1">
    <location>
        <begin position="1"/>
        <end position="83"/>
    </location>
</feature>
<proteinExistence type="predicted"/>
<evidence type="ECO:0000313" key="3">
    <source>
        <dbReference type="EMBL" id="MCP2332244.1"/>
    </source>
</evidence>
<evidence type="ECO:0000313" key="4">
    <source>
        <dbReference type="Proteomes" id="UP000791080"/>
    </source>
</evidence>
<accession>A0ABT1JIB2</accession>
<evidence type="ECO:0000259" key="2">
    <source>
        <dbReference type="Pfam" id="PF11350"/>
    </source>
</evidence>
<protein>
    <recommendedName>
        <fullName evidence="2">DUF3152 domain-containing protein</fullName>
    </recommendedName>
</protein>
<evidence type="ECO:0000256" key="1">
    <source>
        <dbReference type="SAM" id="MobiDB-lite"/>
    </source>
</evidence>
<feature type="compositionally biased region" description="Basic and acidic residues" evidence="1">
    <location>
        <begin position="30"/>
        <end position="41"/>
    </location>
</feature>
<name>A0ABT1JIB2_ACTCY</name>
<dbReference type="RefSeq" id="WP_051712631.1">
    <property type="nucleotide sequence ID" value="NZ_AUBJ02000001.1"/>
</dbReference>
<dbReference type="Proteomes" id="UP000791080">
    <property type="component" value="Unassembled WGS sequence"/>
</dbReference>
<reference evidence="3 4" key="2">
    <citation type="submission" date="2022-06" db="EMBL/GenBank/DDBJ databases">
        <title>Genomic Encyclopedia of Type Strains, Phase I: the one thousand microbial genomes (KMG-I) project.</title>
        <authorList>
            <person name="Kyrpides N."/>
        </authorList>
    </citation>
    <scope>NUCLEOTIDE SEQUENCE [LARGE SCALE GENOMIC DNA]</scope>
    <source>
        <strain evidence="3 4">DSM 43889</strain>
    </source>
</reference>
<dbReference type="Pfam" id="PF11350">
    <property type="entry name" value="DUF3152"/>
    <property type="match status" value="1"/>
</dbReference>
<gene>
    <name evidence="3" type="ORF">G443_002514</name>
</gene>
<comment type="caution">
    <text evidence="3">The sequence shown here is derived from an EMBL/GenBank/DDBJ whole genome shotgun (WGS) entry which is preliminary data.</text>
</comment>
<feature type="region of interest" description="Disordered" evidence="1">
    <location>
        <begin position="110"/>
        <end position="152"/>
    </location>
</feature>
<keyword evidence="4" id="KW-1185">Reference proteome</keyword>
<dbReference type="SUPFAM" id="SSF55486">
    <property type="entry name" value="Metalloproteases ('zincins'), catalytic domain"/>
    <property type="match status" value="1"/>
</dbReference>
<sequence length="367" mass="39151">MNPDAGGPGRPRPTSRGSDNRRPARRRPSEKRYQRDSRRTTGEPLAASWAPEAGARDEDQADSPRTVDGGEGSSSGRTRSRRAPSWRVYALPVLLVLTIIVAVDVARTPGEDAEHTAEEAPNSDATGGAGGTPGTEPAEPSVSFDANPSFDPDVISAELPNGGPFPTTGAGTYDIVPGRSEPVGEGDSLHRYTVEYEVGFDVPLDVEAYANTVEATLSDPRSWIGSEAISVQRVDTVEEADFRVILISQAHAKLKCGGGVDFEASCRRPEGVFLNAARWVRGGRAFEGAMAQYQAYLINHEVGHYFGHGHVPCDIDGGLAPVMMQQSWSTSNDELHELIEGTGQGGQAIPADGKVCKPNGWPHPTVE</sequence>
<reference evidence="3 4" key="1">
    <citation type="submission" date="2013-07" db="EMBL/GenBank/DDBJ databases">
        <authorList>
            <consortium name="DOE Joint Genome Institute"/>
            <person name="Reeve W."/>
            <person name="Huntemann M."/>
            <person name="Han J."/>
            <person name="Chen A."/>
            <person name="Kyrpides N."/>
            <person name="Mavromatis K."/>
            <person name="Markowitz V."/>
            <person name="Palaniappan K."/>
            <person name="Ivanova N."/>
            <person name="Schaumberg A."/>
            <person name="Pati A."/>
            <person name="Liolios K."/>
            <person name="Nordberg H.P."/>
            <person name="Cantor M.N."/>
            <person name="Hua S.X."/>
            <person name="Woyke T."/>
        </authorList>
    </citation>
    <scope>NUCLEOTIDE SEQUENCE [LARGE SCALE GENOMIC DNA]</scope>
    <source>
        <strain evidence="3 4">DSM 43889</strain>
    </source>
</reference>
<feature type="domain" description="DUF3152" evidence="2">
    <location>
        <begin position="159"/>
        <end position="364"/>
    </location>
</feature>
<dbReference type="EMBL" id="AUBJ02000001">
    <property type="protein sequence ID" value="MCP2332244.1"/>
    <property type="molecule type" value="Genomic_DNA"/>
</dbReference>